<feature type="transmembrane region" description="Helical" evidence="3">
    <location>
        <begin position="58"/>
        <end position="76"/>
    </location>
</feature>
<evidence type="ECO:0000256" key="2">
    <source>
        <dbReference type="SAM" id="MobiDB-lite"/>
    </source>
</evidence>
<feature type="transmembrane region" description="Helical" evidence="3">
    <location>
        <begin position="151"/>
        <end position="169"/>
    </location>
</feature>
<keyword evidence="1" id="KW-0863">Zinc-finger</keyword>
<evidence type="ECO:0000256" key="1">
    <source>
        <dbReference type="PROSITE-ProRule" id="PRU00175"/>
    </source>
</evidence>
<accession>A0A1Y2H6A3</accession>
<keyword evidence="6" id="KW-1185">Reference proteome</keyword>
<dbReference type="GO" id="GO:0006511">
    <property type="term" value="P:ubiquitin-dependent protein catabolic process"/>
    <property type="evidence" value="ECO:0007669"/>
    <property type="project" value="TreeGrafter"/>
</dbReference>
<keyword evidence="1" id="KW-0479">Metal-binding</keyword>
<feature type="transmembrane region" description="Helical" evidence="3">
    <location>
        <begin position="232"/>
        <end position="252"/>
    </location>
</feature>
<feature type="compositionally biased region" description="Low complexity" evidence="2">
    <location>
        <begin position="466"/>
        <end position="478"/>
    </location>
</feature>
<evidence type="ECO:0000256" key="3">
    <source>
        <dbReference type="SAM" id="Phobius"/>
    </source>
</evidence>
<dbReference type="GO" id="GO:0008270">
    <property type="term" value="F:zinc ion binding"/>
    <property type="evidence" value="ECO:0007669"/>
    <property type="project" value="UniProtKB-KW"/>
</dbReference>
<sequence>MEWSSDSGHAVAGTVTGVNSPLPPPDAAAAAVASSAMSQTHPYADAHPPHHRVAPPTLLSFAFSRYALTLGLWTMIRSRVRDMIAPRRQRELPPIVTLGIRLPVILFLISRLVWLWNAICESKLGSQWDLHRSVALADFFPSPGLMEQEDLLFHTFLVNMVAVTVDMWVHANTRIGPFDMESIPSFAEWGLASYLHPDGPDILVCNLILTLETLVLQILACSNARFDKRYRLVPTTIAGILSLVHFLLRFRYPTFPAMVALAKWPEVFSITIITFVTLAYALARITNPGGMRERPASVSWSMLPKVSDTYSPALFKLAGAMLNTPQMAPLRYESDPVFLTLFTPPMVTDDFGQFTTARAGEHATHLVAGNPFSTQHDGQAEDGKHSMMTRSRAEKALGASNHYVRAMGLGKVYEIVVHLGASCVLAVSRFVARRLPRNMWLREFVRARMAQLMPLFLRSTHSRQMTTGASGSPATSAGAGQGGMADTINGLELDDVDDEANDPLFQFLPEDDAEDDDDVFLVSSDDEDEDDAEEAACRLGDRPSTTSIQDVHRVDTLQLNDTQDLLMVAAVPDTEVADLRAEQYHALVQTLPAGYISWRSAQIGLRAGPIAATQRDLYLPLRMDESIADRLQSPPPPPAHSTPNCVVCRTEPRTILLHPCGCYILCDDCRQTLAQQGVLKCPTCRRGISSFSRVFQP</sequence>
<evidence type="ECO:0000313" key="6">
    <source>
        <dbReference type="Proteomes" id="UP000193411"/>
    </source>
</evidence>
<evidence type="ECO:0000259" key="4">
    <source>
        <dbReference type="PROSITE" id="PS50089"/>
    </source>
</evidence>
<dbReference type="Proteomes" id="UP000193411">
    <property type="component" value="Unassembled WGS sequence"/>
</dbReference>
<dbReference type="InterPro" id="IPR013083">
    <property type="entry name" value="Znf_RING/FYVE/PHD"/>
</dbReference>
<dbReference type="Pfam" id="PF13920">
    <property type="entry name" value="zf-C3HC4_3"/>
    <property type="match status" value="1"/>
</dbReference>
<dbReference type="OrthoDB" id="66726at2759"/>
<name>A0A1Y2H6A3_9FUNG</name>
<keyword evidence="3" id="KW-1133">Transmembrane helix</keyword>
<dbReference type="GO" id="GO:0061630">
    <property type="term" value="F:ubiquitin protein ligase activity"/>
    <property type="evidence" value="ECO:0007669"/>
    <property type="project" value="TreeGrafter"/>
</dbReference>
<evidence type="ECO:0000313" key="5">
    <source>
        <dbReference type="EMBL" id="ORZ30107.1"/>
    </source>
</evidence>
<feature type="domain" description="RING-type" evidence="4">
    <location>
        <begin position="645"/>
        <end position="685"/>
    </location>
</feature>
<keyword evidence="3" id="KW-0472">Membrane</keyword>
<dbReference type="PANTHER" id="PTHR22696">
    <property type="entry name" value="E3 UBIQUITIN-PROTEIN LIGASE RNF26"/>
    <property type="match status" value="1"/>
</dbReference>
<dbReference type="Gene3D" id="3.30.40.10">
    <property type="entry name" value="Zinc/RING finger domain, C3HC4 (zinc finger)"/>
    <property type="match status" value="1"/>
</dbReference>
<dbReference type="GO" id="GO:0016567">
    <property type="term" value="P:protein ubiquitination"/>
    <property type="evidence" value="ECO:0007669"/>
    <property type="project" value="TreeGrafter"/>
</dbReference>
<gene>
    <name evidence="5" type="ORF">BCR44DRAFT_1020030</name>
</gene>
<dbReference type="AlphaFoldDB" id="A0A1Y2H6A3"/>
<keyword evidence="3" id="KW-0812">Transmembrane</keyword>
<reference evidence="5 6" key="1">
    <citation type="submission" date="2016-07" db="EMBL/GenBank/DDBJ databases">
        <title>Pervasive Adenine N6-methylation of Active Genes in Fungi.</title>
        <authorList>
            <consortium name="DOE Joint Genome Institute"/>
            <person name="Mondo S.J."/>
            <person name="Dannebaum R.O."/>
            <person name="Kuo R.C."/>
            <person name="Labutti K."/>
            <person name="Haridas S."/>
            <person name="Kuo A."/>
            <person name="Salamov A."/>
            <person name="Ahrendt S.R."/>
            <person name="Lipzen A."/>
            <person name="Sullivan W."/>
            <person name="Andreopoulos W.B."/>
            <person name="Clum A."/>
            <person name="Lindquist E."/>
            <person name="Daum C."/>
            <person name="Ramamoorthy G.K."/>
            <person name="Gryganskyi A."/>
            <person name="Culley D."/>
            <person name="Magnuson J.K."/>
            <person name="James T.Y."/>
            <person name="O'Malley M.A."/>
            <person name="Stajich J.E."/>
            <person name="Spatafora J.W."/>
            <person name="Visel A."/>
            <person name="Grigoriev I.V."/>
        </authorList>
    </citation>
    <scope>NUCLEOTIDE SEQUENCE [LARGE SCALE GENOMIC DNA]</scope>
    <source>
        <strain evidence="5 6">PL171</strain>
    </source>
</reference>
<feature type="transmembrane region" description="Helical" evidence="3">
    <location>
        <begin position="412"/>
        <end position="432"/>
    </location>
</feature>
<feature type="transmembrane region" description="Helical" evidence="3">
    <location>
        <begin position="264"/>
        <end position="283"/>
    </location>
</feature>
<dbReference type="EMBL" id="MCFL01000104">
    <property type="protein sequence ID" value="ORZ30107.1"/>
    <property type="molecule type" value="Genomic_DNA"/>
</dbReference>
<organism evidence="5 6">
    <name type="scientific">Catenaria anguillulae PL171</name>
    <dbReference type="NCBI Taxonomy" id="765915"/>
    <lineage>
        <taxon>Eukaryota</taxon>
        <taxon>Fungi</taxon>
        <taxon>Fungi incertae sedis</taxon>
        <taxon>Blastocladiomycota</taxon>
        <taxon>Blastocladiomycetes</taxon>
        <taxon>Blastocladiales</taxon>
        <taxon>Catenariaceae</taxon>
        <taxon>Catenaria</taxon>
    </lineage>
</organism>
<dbReference type="InterPro" id="IPR001841">
    <property type="entry name" value="Znf_RING"/>
</dbReference>
<keyword evidence="1" id="KW-0862">Zinc</keyword>
<comment type="caution">
    <text evidence="5">The sequence shown here is derived from an EMBL/GenBank/DDBJ whole genome shotgun (WGS) entry which is preliminary data.</text>
</comment>
<dbReference type="PROSITE" id="PS50089">
    <property type="entry name" value="ZF_RING_2"/>
    <property type="match status" value="1"/>
</dbReference>
<feature type="transmembrane region" description="Helical" evidence="3">
    <location>
        <begin position="96"/>
        <end position="116"/>
    </location>
</feature>
<dbReference type="STRING" id="765915.A0A1Y2H6A3"/>
<proteinExistence type="predicted"/>
<protein>
    <recommendedName>
        <fullName evidence="4">RING-type domain-containing protein</fullName>
    </recommendedName>
</protein>
<dbReference type="PANTHER" id="PTHR22696:SF1">
    <property type="entry name" value="E3 UBIQUITIN-PROTEIN LIGASE RNF26"/>
    <property type="match status" value="1"/>
</dbReference>
<feature type="region of interest" description="Disordered" evidence="2">
    <location>
        <begin position="464"/>
        <end position="489"/>
    </location>
</feature>